<reference evidence="8 9" key="1">
    <citation type="submission" date="2015-01" db="EMBL/GenBank/DDBJ databases">
        <title>Rufibacter sp./DG31D/ whole genome sequencing.</title>
        <authorList>
            <person name="Kim M.K."/>
            <person name="Srinivasan S."/>
            <person name="Lee J.-J."/>
        </authorList>
    </citation>
    <scope>NUCLEOTIDE SEQUENCE [LARGE SCALE GENOMIC DNA]</scope>
    <source>
        <strain evidence="8 9">DG31D</strain>
    </source>
</reference>
<dbReference type="EMBL" id="CP010777">
    <property type="protein sequence ID" value="AKQ47065.1"/>
    <property type="molecule type" value="Genomic_DNA"/>
</dbReference>
<keyword evidence="4 7" id="KW-0255">Endonuclease</keyword>
<dbReference type="GO" id="GO:0005737">
    <property type="term" value="C:cytoplasm"/>
    <property type="evidence" value="ECO:0007669"/>
    <property type="project" value="UniProtKB-SubCell"/>
</dbReference>
<comment type="cofactor">
    <cofactor evidence="7">
        <name>Zn(2+)</name>
        <dbReference type="ChEBI" id="CHEBI:29105"/>
    </cofactor>
    <text evidence="7">Binds 1 zinc ion.</text>
</comment>
<keyword evidence="5 7" id="KW-0378">Hydrolase</keyword>
<dbReference type="KEGG" id="ruf:TH63_17745"/>
<dbReference type="InterPro" id="IPR002036">
    <property type="entry name" value="YbeY"/>
</dbReference>
<dbReference type="NCBIfam" id="TIGR00043">
    <property type="entry name" value="rRNA maturation RNase YbeY"/>
    <property type="match status" value="1"/>
</dbReference>
<dbReference type="InterPro" id="IPR023091">
    <property type="entry name" value="MetalPrtase_cat_dom_sf_prd"/>
</dbReference>
<keyword evidence="7" id="KW-0963">Cytoplasm</keyword>
<comment type="function">
    <text evidence="7">Single strand-specific metallo-endoribonuclease involved in late-stage 70S ribosome quality control and in maturation of the 3' terminus of the 16S rRNA.</text>
</comment>
<keyword evidence="6 7" id="KW-0862">Zinc</keyword>
<evidence type="ECO:0000256" key="7">
    <source>
        <dbReference type="HAMAP-Rule" id="MF_00009"/>
    </source>
</evidence>
<dbReference type="PANTHER" id="PTHR46986">
    <property type="entry name" value="ENDORIBONUCLEASE YBEY, CHLOROPLASTIC"/>
    <property type="match status" value="1"/>
</dbReference>
<proteinExistence type="inferred from homology"/>
<dbReference type="SUPFAM" id="SSF55486">
    <property type="entry name" value="Metalloproteases ('zincins'), catalytic domain"/>
    <property type="match status" value="1"/>
</dbReference>
<sequence>MQELPIEFFTEEVDFEVKNETKVKEWLFEIISEYSFEVESLNYIFCSDEYLHQMNVEYLDHDTLTDVITFDNSDIEGVIEGDVFISIDRIVDNATTFNTPIEKELHRVMAHGLLHLLGFDDKTPEKQAIMQSKEEECLALIKF</sequence>
<dbReference type="InterPro" id="IPR020549">
    <property type="entry name" value="YbeY_CS"/>
</dbReference>
<dbReference type="PROSITE" id="PS01306">
    <property type="entry name" value="UPF0054"/>
    <property type="match status" value="1"/>
</dbReference>
<name>A0A0H4VMI3_9BACT</name>
<evidence type="ECO:0000313" key="8">
    <source>
        <dbReference type="EMBL" id="AKQ47065.1"/>
    </source>
</evidence>
<evidence type="ECO:0000256" key="6">
    <source>
        <dbReference type="ARBA" id="ARBA00022833"/>
    </source>
</evidence>
<dbReference type="GO" id="GO:0004521">
    <property type="term" value="F:RNA endonuclease activity"/>
    <property type="evidence" value="ECO:0007669"/>
    <property type="project" value="UniProtKB-UniRule"/>
</dbReference>
<evidence type="ECO:0000256" key="1">
    <source>
        <dbReference type="ARBA" id="ARBA00010875"/>
    </source>
</evidence>
<dbReference type="PATRIC" id="fig|1379910.4.peg.3868"/>
<dbReference type="PANTHER" id="PTHR46986:SF1">
    <property type="entry name" value="ENDORIBONUCLEASE YBEY, CHLOROPLASTIC"/>
    <property type="match status" value="1"/>
</dbReference>
<comment type="subcellular location">
    <subcellularLocation>
        <location evidence="7">Cytoplasm</location>
    </subcellularLocation>
</comment>
<dbReference type="AlphaFoldDB" id="A0A0H4VMI3"/>
<keyword evidence="2 7" id="KW-0540">Nuclease</keyword>
<keyword evidence="3 7" id="KW-0479">Metal-binding</keyword>
<feature type="binding site" evidence="7">
    <location>
        <position position="121"/>
    </location>
    <ligand>
        <name>Zn(2+)</name>
        <dbReference type="ChEBI" id="CHEBI:29105"/>
        <note>catalytic</note>
    </ligand>
</feature>
<dbReference type="GO" id="GO:0006364">
    <property type="term" value="P:rRNA processing"/>
    <property type="evidence" value="ECO:0007669"/>
    <property type="project" value="UniProtKB-UniRule"/>
</dbReference>
<dbReference type="OrthoDB" id="9811984at2"/>
<evidence type="ECO:0000313" key="9">
    <source>
        <dbReference type="Proteomes" id="UP000036458"/>
    </source>
</evidence>
<protein>
    <recommendedName>
        <fullName evidence="7">Endoribonuclease YbeY</fullName>
        <ecNumber evidence="7">3.1.-.-</ecNumber>
    </recommendedName>
</protein>
<dbReference type="GO" id="GO:0008270">
    <property type="term" value="F:zinc ion binding"/>
    <property type="evidence" value="ECO:0007669"/>
    <property type="project" value="UniProtKB-UniRule"/>
</dbReference>
<comment type="similarity">
    <text evidence="1 7">Belongs to the endoribonuclease YbeY family.</text>
</comment>
<dbReference type="STRING" id="1379910.TH63_17745"/>
<evidence type="ECO:0000256" key="4">
    <source>
        <dbReference type="ARBA" id="ARBA00022759"/>
    </source>
</evidence>
<keyword evidence="9" id="KW-1185">Reference proteome</keyword>
<feature type="binding site" evidence="7">
    <location>
        <position position="115"/>
    </location>
    <ligand>
        <name>Zn(2+)</name>
        <dbReference type="ChEBI" id="CHEBI:29105"/>
        <note>catalytic</note>
    </ligand>
</feature>
<dbReference type="Gene3D" id="3.40.390.30">
    <property type="entry name" value="Metalloproteases ('zincins'), catalytic domain"/>
    <property type="match status" value="1"/>
</dbReference>
<evidence type="ECO:0000256" key="3">
    <source>
        <dbReference type="ARBA" id="ARBA00022723"/>
    </source>
</evidence>
<evidence type="ECO:0000256" key="5">
    <source>
        <dbReference type="ARBA" id="ARBA00022801"/>
    </source>
</evidence>
<feature type="binding site" evidence="7">
    <location>
        <position position="111"/>
    </location>
    <ligand>
        <name>Zn(2+)</name>
        <dbReference type="ChEBI" id="CHEBI:29105"/>
        <note>catalytic</note>
    </ligand>
</feature>
<accession>A0A0H4VMI3</accession>
<gene>
    <name evidence="7" type="primary">ybeY</name>
    <name evidence="8" type="ORF">TH63_17745</name>
</gene>
<dbReference type="GO" id="GO:0004222">
    <property type="term" value="F:metalloendopeptidase activity"/>
    <property type="evidence" value="ECO:0007669"/>
    <property type="project" value="InterPro"/>
</dbReference>
<dbReference type="RefSeq" id="WP_048922122.1">
    <property type="nucleotide sequence ID" value="NZ_CP010777.1"/>
</dbReference>
<dbReference type="HAMAP" id="MF_00009">
    <property type="entry name" value="Endoribonucl_YbeY"/>
    <property type="match status" value="1"/>
</dbReference>
<dbReference type="Pfam" id="PF02130">
    <property type="entry name" value="YbeY"/>
    <property type="match status" value="1"/>
</dbReference>
<keyword evidence="7" id="KW-0690">Ribosome biogenesis</keyword>
<organism evidence="8 9">
    <name type="scientific">Rufibacter radiotolerans</name>
    <dbReference type="NCBI Taxonomy" id="1379910"/>
    <lineage>
        <taxon>Bacteria</taxon>
        <taxon>Pseudomonadati</taxon>
        <taxon>Bacteroidota</taxon>
        <taxon>Cytophagia</taxon>
        <taxon>Cytophagales</taxon>
        <taxon>Hymenobacteraceae</taxon>
        <taxon>Rufibacter</taxon>
    </lineage>
</organism>
<keyword evidence="7" id="KW-0698">rRNA processing</keyword>
<dbReference type="EC" id="3.1.-.-" evidence="7"/>
<evidence type="ECO:0000256" key="2">
    <source>
        <dbReference type="ARBA" id="ARBA00022722"/>
    </source>
</evidence>
<dbReference type="Proteomes" id="UP000036458">
    <property type="component" value="Chromosome"/>
</dbReference>